<reference evidence="1 2" key="1">
    <citation type="submission" date="2020-02" db="EMBL/GenBank/DDBJ databases">
        <title>Fructobacillus sp. isolated from paper mulberry of Taiwan.</title>
        <authorList>
            <person name="Lin S.-T."/>
        </authorList>
    </citation>
    <scope>NUCLEOTIDE SEQUENCE [LARGE SCALE GENOMIC DNA]</scope>
    <source>
        <strain evidence="1 2">M1-10</strain>
    </source>
</reference>
<protein>
    <submittedName>
        <fullName evidence="1">Accessory Sec system glycosyltransferase Asp1</fullName>
    </submittedName>
</protein>
<dbReference type="Proteomes" id="UP001519418">
    <property type="component" value="Unassembled WGS sequence"/>
</dbReference>
<name>A0ABS5QN59_9LACO</name>
<keyword evidence="2" id="KW-1185">Reference proteome</keyword>
<dbReference type="EMBL" id="JAAMFI010000001">
    <property type="protein sequence ID" value="MBS9334524.1"/>
    <property type="molecule type" value="Genomic_DNA"/>
</dbReference>
<evidence type="ECO:0000313" key="2">
    <source>
        <dbReference type="Proteomes" id="UP001519418"/>
    </source>
</evidence>
<proteinExistence type="predicted"/>
<dbReference type="InterPro" id="IPR022372">
    <property type="entry name" value="Accessory_SS_Asp1"/>
</dbReference>
<evidence type="ECO:0000313" key="1">
    <source>
        <dbReference type="EMBL" id="MBS9334524.1"/>
    </source>
</evidence>
<organism evidence="1 2">
    <name type="scientific">Fructobacillus papyriferae</name>
    <dbReference type="NCBI Taxonomy" id="2713171"/>
    <lineage>
        <taxon>Bacteria</taxon>
        <taxon>Bacillati</taxon>
        <taxon>Bacillota</taxon>
        <taxon>Bacilli</taxon>
        <taxon>Lactobacillales</taxon>
        <taxon>Lactobacillaceae</taxon>
        <taxon>Fructobacillus</taxon>
    </lineage>
</organism>
<sequence length="482" mass="54844">MSFVIIPSWPDNFMVSQQENQVKTIIQQLKAVADPFLVLPSYLPKWRTVARSLDLEALPYWSAFDALQRVQKKTQHPMQLADLTWPKDAQFVRMFDRVVVLSNMRQYANVFFAYPNADQIDRIDLLEKGKLVQQLTIDDRGFVSRVLDYEDGRLKKQSYLSEAGAVVAEQDYLTGRVKALLPDGQEKNYPQIDDLILDVTVAYLKAKAPQKAFIADSYLNRQLAERVDLAKLFLWTGQAPVQGLYADWTSLAKEVTLLQSQRPATRIKKQEKEKTAGIPTAFFEELIAPYPVFFRAPLKRKRETILYYQLGDLGQDDQETILKQSLDFVLEDDNRTVIFEGTSVPMTLPAVLDRLIDGQKGDVTDEQLLQLKAHFVFLPGQNLDYRLQYLQTASLFIDCSLQPDLAALAETVALGLPSITAVQTAYSVQEPTGQKTVAQLPEQIADLLLADNWQKQHEMVLEKAKNLQEANLLAVYQRLLQD</sequence>
<dbReference type="Pfam" id="PF16993">
    <property type="entry name" value="Asp1"/>
    <property type="match status" value="1"/>
</dbReference>
<accession>A0ABS5QN59</accession>
<gene>
    <name evidence="1" type="ORF">G6R27_00535</name>
</gene>
<dbReference type="RefSeq" id="WP_213819141.1">
    <property type="nucleotide sequence ID" value="NZ_JAAMFI010000001.1"/>
</dbReference>
<comment type="caution">
    <text evidence="1">The sequence shown here is derived from an EMBL/GenBank/DDBJ whole genome shotgun (WGS) entry which is preliminary data.</text>
</comment>